<feature type="region of interest" description="Disordered" evidence="9">
    <location>
        <begin position="126"/>
        <end position="153"/>
    </location>
</feature>
<comment type="caution">
    <text evidence="11">The sequence shown here is derived from an EMBL/GenBank/DDBJ whole genome shotgun (WGS) entry which is preliminary data.</text>
</comment>
<dbReference type="InterPro" id="IPR036236">
    <property type="entry name" value="Znf_C2H2_sf"/>
</dbReference>
<reference evidence="11" key="2">
    <citation type="journal article" date="2022" name="Res Sq">
        <title>Comparative Genomics Reveals Insights into the Divergent Evolution of Astigmatic Mites and Household Pest Adaptations.</title>
        <authorList>
            <person name="Xiong Q."/>
            <person name="Wan A.T.-Y."/>
            <person name="Liu X.-Y."/>
            <person name="Fung C.S.-H."/>
            <person name="Xiao X."/>
            <person name="Malainual N."/>
            <person name="Hou J."/>
            <person name="Wang L."/>
            <person name="Wang M."/>
            <person name="Yang K."/>
            <person name="Cui Y."/>
            <person name="Leung E."/>
            <person name="Nong W."/>
            <person name="Shin S.-K."/>
            <person name="Au S."/>
            <person name="Jeong K.Y."/>
            <person name="Chew F.T."/>
            <person name="Hui J."/>
            <person name="Leung T.F."/>
            <person name="Tungtrongchitr A."/>
            <person name="Zhong N."/>
            <person name="Liu Z."/>
            <person name="Tsui S."/>
        </authorList>
    </citation>
    <scope>NUCLEOTIDE SEQUENCE</scope>
    <source>
        <strain evidence="11">Derf</strain>
        <tissue evidence="11">Whole organism</tissue>
    </source>
</reference>
<evidence type="ECO:0000256" key="3">
    <source>
        <dbReference type="ARBA" id="ARBA00022771"/>
    </source>
</evidence>
<dbReference type="SMART" id="SM00614">
    <property type="entry name" value="ZnF_BED"/>
    <property type="match status" value="2"/>
</dbReference>
<organism evidence="11 12">
    <name type="scientific">Dermatophagoides farinae</name>
    <name type="common">American house dust mite</name>
    <dbReference type="NCBI Taxonomy" id="6954"/>
    <lineage>
        <taxon>Eukaryota</taxon>
        <taxon>Metazoa</taxon>
        <taxon>Ecdysozoa</taxon>
        <taxon>Arthropoda</taxon>
        <taxon>Chelicerata</taxon>
        <taxon>Arachnida</taxon>
        <taxon>Acari</taxon>
        <taxon>Acariformes</taxon>
        <taxon>Sarcoptiformes</taxon>
        <taxon>Astigmata</taxon>
        <taxon>Psoroptidia</taxon>
        <taxon>Analgoidea</taxon>
        <taxon>Pyroglyphidae</taxon>
        <taxon>Dermatophagoidinae</taxon>
        <taxon>Dermatophagoides</taxon>
    </lineage>
</organism>
<gene>
    <name evidence="11" type="ORF">DERF_013635</name>
</gene>
<dbReference type="GO" id="GO:0003677">
    <property type="term" value="F:DNA binding"/>
    <property type="evidence" value="ECO:0007669"/>
    <property type="project" value="InterPro"/>
</dbReference>
<feature type="domain" description="BED-type" evidence="10">
    <location>
        <begin position="8"/>
        <end position="58"/>
    </location>
</feature>
<name>A0A922HMQ7_DERFA</name>
<keyword evidence="4" id="KW-0862">Zinc</keyword>
<accession>A0A922HMQ7</accession>
<dbReference type="GO" id="GO:0008270">
    <property type="term" value="F:zinc ion binding"/>
    <property type="evidence" value="ECO:0007669"/>
    <property type="project" value="UniProtKB-KW"/>
</dbReference>
<feature type="compositionally biased region" description="Gly residues" evidence="9">
    <location>
        <begin position="137"/>
        <end position="146"/>
    </location>
</feature>
<evidence type="ECO:0000256" key="4">
    <source>
        <dbReference type="ARBA" id="ARBA00022833"/>
    </source>
</evidence>
<dbReference type="SUPFAM" id="SSF57667">
    <property type="entry name" value="beta-beta-alpha zinc fingers"/>
    <property type="match status" value="2"/>
</dbReference>
<evidence type="ECO:0000256" key="9">
    <source>
        <dbReference type="SAM" id="MobiDB-lite"/>
    </source>
</evidence>
<feature type="domain" description="BED-type" evidence="10">
    <location>
        <begin position="169"/>
        <end position="227"/>
    </location>
</feature>
<evidence type="ECO:0000256" key="6">
    <source>
        <dbReference type="ARBA" id="ARBA00023163"/>
    </source>
</evidence>
<dbReference type="Proteomes" id="UP000790347">
    <property type="component" value="Unassembled WGS sequence"/>
</dbReference>
<evidence type="ECO:0000259" key="10">
    <source>
        <dbReference type="PROSITE" id="PS50808"/>
    </source>
</evidence>
<reference evidence="11" key="1">
    <citation type="submission" date="2013-05" db="EMBL/GenBank/DDBJ databases">
        <authorList>
            <person name="Yim A.K.Y."/>
            <person name="Chan T.F."/>
            <person name="Ji K.M."/>
            <person name="Liu X.Y."/>
            <person name="Zhou J.W."/>
            <person name="Li R.Q."/>
            <person name="Yang K.Y."/>
            <person name="Li J."/>
            <person name="Li M."/>
            <person name="Law P.T.W."/>
            <person name="Wu Y.L."/>
            <person name="Cai Z.L."/>
            <person name="Qin H."/>
            <person name="Bao Y."/>
            <person name="Leung R.K.K."/>
            <person name="Ng P.K.S."/>
            <person name="Zou J."/>
            <person name="Zhong X.J."/>
            <person name="Ran P.X."/>
            <person name="Zhong N.S."/>
            <person name="Liu Z.G."/>
            <person name="Tsui S.K.W."/>
        </authorList>
    </citation>
    <scope>NUCLEOTIDE SEQUENCE</scope>
    <source>
        <strain evidence="11">Derf</strain>
        <tissue evidence="11">Whole organism</tissue>
    </source>
</reference>
<evidence type="ECO:0000313" key="12">
    <source>
        <dbReference type="Proteomes" id="UP000790347"/>
    </source>
</evidence>
<proteinExistence type="predicted"/>
<keyword evidence="3 8" id="KW-0863">Zinc-finger</keyword>
<evidence type="ECO:0000256" key="5">
    <source>
        <dbReference type="ARBA" id="ARBA00023015"/>
    </source>
</evidence>
<protein>
    <recommendedName>
        <fullName evidence="10">BED-type domain-containing protein</fullName>
    </recommendedName>
</protein>
<keyword evidence="2" id="KW-0479">Metal-binding</keyword>
<keyword evidence="5" id="KW-0805">Transcription regulation</keyword>
<dbReference type="EMBL" id="ASGP02000007">
    <property type="protein sequence ID" value="KAH9497667.1"/>
    <property type="molecule type" value="Genomic_DNA"/>
</dbReference>
<dbReference type="GO" id="GO:0005634">
    <property type="term" value="C:nucleus"/>
    <property type="evidence" value="ECO:0007669"/>
    <property type="project" value="UniProtKB-SubCell"/>
</dbReference>
<comment type="subcellular location">
    <subcellularLocation>
        <location evidence="1">Nucleus</location>
    </subcellularLocation>
</comment>
<keyword evidence="6" id="KW-0804">Transcription</keyword>
<evidence type="ECO:0000256" key="1">
    <source>
        <dbReference type="ARBA" id="ARBA00004123"/>
    </source>
</evidence>
<dbReference type="Pfam" id="PF02892">
    <property type="entry name" value="zf-BED"/>
    <property type="match status" value="2"/>
</dbReference>
<feature type="region of interest" description="Disordered" evidence="9">
    <location>
        <begin position="64"/>
        <end position="90"/>
    </location>
</feature>
<keyword evidence="12" id="KW-1185">Reference proteome</keyword>
<dbReference type="SUPFAM" id="SSF140996">
    <property type="entry name" value="Hermes dimerisation domain"/>
    <property type="match status" value="1"/>
</dbReference>
<dbReference type="AlphaFoldDB" id="A0A922HMQ7"/>
<evidence type="ECO:0000256" key="8">
    <source>
        <dbReference type="PROSITE-ProRule" id="PRU00027"/>
    </source>
</evidence>
<keyword evidence="7" id="KW-0539">Nucleus</keyword>
<dbReference type="InterPro" id="IPR052035">
    <property type="entry name" value="ZnF_BED_domain_contain"/>
</dbReference>
<dbReference type="OrthoDB" id="1607513at2759"/>
<evidence type="ECO:0000313" key="11">
    <source>
        <dbReference type="EMBL" id="KAH9497667.1"/>
    </source>
</evidence>
<dbReference type="PROSITE" id="PS50808">
    <property type="entry name" value="ZF_BED"/>
    <property type="match status" value="2"/>
</dbReference>
<dbReference type="PANTHER" id="PTHR46481:SF10">
    <property type="entry name" value="ZINC FINGER BED DOMAIN-CONTAINING PROTEIN 39"/>
    <property type="match status" value="1"/>
</dbReference>
<evidence type="ECO:0000256" key="7">
    <source>
        <dbReference type="ARBA" id="ARBA00023242"/>
    </source>
</evidence>
<dbReference type="GO" id="GO:0009791">
    <property type="term" value="P:post-embryonic development"/>
    <property type="evidence" value="ECO:0007669"/>
    <property type="project" value="UniProtKB-ARBA"/>
</dbReference>
<dbReference type="InterPro" id="IPR003656">
    <property type="entry name" value="Znf_BED"/>
</dbReference>
<sequence>MSESKTKSSRSPIWHYFEPVDVKNTKCLLCQSTYRNSGNTTNLIDHLKRKHRHEYNHVAEMMKNQSNNSSSNNNATNNNVNVNNNNNSSDSEIPIAIDVIDEKQKQSAEIIEEQQIQSTMDNNNVIIEHNNNDDNDNGGGLGGDGGNKNQEELESAENIQVVRVVPLPHARSEVWTYFGFVANDDGQIMDRTKVVCKICASTFCYSGNTTNFYSHLKSMHSEVQMRNISSKTARQMKRSYSNFLDDGGDSMDAVGTSNDSYYHHQNNNTGITLDDEPLPDRSLDSIIFVEDITQCLLDFLVTDCRPLCVLQGKGFQRLLRLLAPGYVMPDKQKLSNALRKRYEELRKTEHEPSTMEKFDNLT</sequence>
<dbReference type="PANTHER" id="PTHR46481">
    <property type="entry name" value="ZINC FINGER BED DOMAIN-CONTAINING PROTEIN 4"/>
    <property type="match status" value="1"/>
</dbReference>
<evidence type="ECO:0000256" key="2">
    <source>
        <dbReference type="ARBA" id="ARBA00022723"/>
    </source>
</evidence>